<sequence>MGDGQIKEQKEEKGRESKREVKEQMKECKITFNISELNETHTISTNEHSVGITRNNLGSIISKYYTDRDSRGLTKFLKTYYSIIMNLLASNTFESCDLLST</sequence>
<feature type="region of interest" description="Disordered" evidence="1">
    <location>
        <begin position="1"/>
        <end position="22"/>
    </location>
</feature>
<dbReference type="HOGENOM" id="CLU_2293115_0_0_1"/>
<dbReference type="EMBL" id="KI274226">
    <property type="protein sequence ID" value="ESA24091.1"/>
    <property type="molecule type" value="Genomic_DNA"/>
</dbReference>
<name>U9V851_RHIID</name>
<reference evidence="2" key="1">
    <citation type="submission" date="2013-07" db="EMBL/GenBank/DDBJ databases">
        <title>The genome of an arbuscular mycorrhizal fungus provides insights into the evolution of the oldest plant symbiosis.</title>
        <authorList>
            <consortium name="DOE Joint Genome Institute"/>
            <person name="Tisserant E."/>
            <person name="Malbreil M."/>
            <person name="Kuo A."/>
            <person name="Kohler A."/>
            <person name="Symeonidi A."/>
            <person name="Balestrini R."/>
            <person name="Charron P."/>
            <person name="Duensing N."/>
            <person name="Frei-dit-Frey N."/>
            <person name="Gianinazzi-Pearson V."/>
            <person name="Gilbert B."/>
            <person name="Handa Y."/>
            <person name="Hijri M."/>
            <person name="Kaul R."/>
            <person name="Kawaguchi M."/>
            <person name="Krajinski F."/>
            <person name="Lammers P."/>
            <person name="Lapierre D."/>
            <person name="Masclaux F.G."/>
            <person name="Murat C."/>
            <person name="Morin E."/>
            <person name="Ndikumana S."/>
            <person name="Pagni M."/>
            <person name="Petitpierre D."/>
            <person name="Requena N."/>
            <person name="Rosikiewicz P."/>
            <person name="Riley R."/>
            <person name="Saito K."/>
            <person name="San Clemente H."/>
            <person name="Shapiro H."/>
            <person name="van Tuinen D."/>
            <person name="Becard G."/>
            <person name="Bonfante P."/>
            <person name="Paszkowski U."/>
            <person name="Shachar-Hill Y."/>
            <person name="Young J.P."/>
            <person name="Sanders I.R."/>
            <person name="Henrissat B."/>
            <person name="Rensing S.A."/>
            <person name="Grigoriev I.V."/>
            <person name="Corradi N."/>
            <person name="Roux C."/>
            <person name="Martin F."/>
        </authorList>
    </citation>
    <scope>NUCLEOTIDE SEQUENCE</scope>
    <source>
        <strain evidence="2">DAOM 197198</strain>
    </source>
</reference>
<gene>
    <name evidence="2" type="ORF">GLOINDRAFT_90604</name>
</gene>
<accession>U9V851</accession>
<protein>
    <submittedName>
        <fullName evidence="2">Uncharacterized protein</fullName>
    </submittedName>
</protein>
<dbReference type="AlphaFoldDB" id="U9V851"/>
<proteinExistence type="predicted"/>
<organism evidence="2">
    <name type="scientific">Rhizophagus irregularis (strain DAOM 181602 / DAOM 197198 / MUCL 43194)</name>
    <name type="common">Arbuscular mycorrhizal fungus</name>
    <name type="synonym">Glomus intraradices</name>
    <dbReference type="NCBI Taxonomy" id="747089"/>
    <lineage>
        <taxon>Eukaryota</taxon>
        <taxon>Fungi</taxon>
        <taxon>Fungi incertae sedis</taxon>
        <taxon>Mucoromycota</taxon>
        <taxon>Glomeromycotina</taxon>
        <taxon>Glomeromycetes</taxon>
        <taxon>Glomerales</taxon>
        <taxon>Glomeraceae</taxon>
        <taxon>Rhizophagus</taxon>
    </lineage>
</organism>
<evidence type="ECO:0000313" key="2">
    <source>
        <dbReference type="EMBL" id="ESA24091.1"/>
    </source>
</evidence>
<evidence type="ECO:0000256" key="1">
    <source>
        <dbReference type="SAM" id="MobiDB-lite"/>
    </source>
</evidence>